<keyword evidence="4" id="KW-0472">Membrane</keyword>
<keyword evidence="9" id="KW-1185">Reference proteome</keyword>
<evidence type="ECO:0000259" key="6">
    <source>
        <dbReference type="Pfam" id="PF07980"/>
    </source>
</evidence>
<organism evidence="8 9">
    <name type="scientific">Phocaeicola faecium</name>
    <dbReference type="NCBI Taxonomy" id="2762213"/>
    <lineage>
        <taxon>Bacteria</taxon>
        <taxon>Pseudomonadati</taxon>
        <taxon>Bacteroidota</taxon>
        <taxon>Bacteroidia</taxon>
        <taxon>Bacteroidales</taxon>
        <taxon>Bacteroidaceae</taxon>
        <taxon>Phocaeicola</taxon>
    </lineage>
</organism>
<dbReference type="Gene3D" id="1.25.40.390">
    <property type="match status" value="1"/>
</dbReference>
<evidence type="ECO:0000256" key="2">
    <source>
        <dbReference type="ARBA" id="ARBA00006275"/>
    </source>
</evidence>
<dbReference type="PROSITE" id="PS51257">
    <property type="entry name" value="PROKAR_LIPOPROTEIN"/>
    <property type="match status" value="1"/>
</dbReference>
<keyword evidence="3" id="KW-0732">Signal</keyword>
<evidence type="ECO:0000256" key="5">
    <source>
        <dbReference type="ARBA" id="ARBA00023237"/>
    </source>
</evidence>
<evidence type="ECO:0000259" key="7">
    <source>
        <dbReference type="Pfam" id="PF14322"/>
    </source>
</evidence>
<evidence type="ECO:0000256" key="1">
    <source>
        <dbReference type="ARBA" id="ARBA00004442"/>
    </source>
</evidence>
<reference evidence="8 9" key="1">
    <citation type="submission" date="2020-08" db="EMBL/GenBank/DDBJ databases">
        <title>A Genomic Blueprint of the Chicken Gut Microbiome.</title>
        <authorList>
            <person name="Gilroy R."/>
            <person name="Ravi A."/>
            <person name="Getino M."/>
            <person name="Pursley I."/>
            <person name="Horton D.L."/>
            <person name="Alikhan N.-F."/>
            <person name="Baker D."/>
            <person name="Gharbi K."/>
            <person name="Hall N."/>
            <person name="Watson M."/>
            <person name="Adriaenssens E.M."/>
            <person name="Foster-Nyarko E."/>
            <person name="Jarju S."/>
            <person name="Secka A."/>
            <person name="Antonio M."/>
            <person name="Oren A."/>
            <person name="Chaudhuri R."/>
            <person name="La Ragione R.M."/>
            <person name="Hildebrand F."/>
            <person name="Pallen M.J."/>
        </authorList>
    </citation>
    <scope>NUCLEOTIDE SEQUENCE [LARGE SCALE GENOMIC DNA]</scope>
    <source>
        <strain evidence="8 9">Sa1YUN3</strain>
    </source>
</reference>
<gene>
    <name evidence="8" type="primary">nanU</name>
    <name evidence="8" type="ORF">H9626_06200</name>
</gene>
<dbReference type="InterPro" id="IPR033985">
    <property type="entry name" value="SusD-like_N"/>
</dbReference>
<comment type="caution">
    <text evidence="8">The sequence shown here is derived from an EMBL/GenBank/DDBJ whole genome shotgun (WGS) entry which is preliminary data.</text>
</comment>
<evidence type="ECO:0000256" key="4">
    <source>
        <dbReference type="ARBA" id="ARBA00023136"/>
    </source>
</evidence>
<proteinExistence type="inferred from homology"/>
<feature type="domain" description="RagB/SusD" evidence="6">
    <location>
        <begin position="283"/>
        <end position="480"/>
    </location>
</feature>
<comment type="similarity">
    <text evidence="2">Belongs to the SusD family.</text>
</comment>
<dbReference type="NCBIfam" id="NF033072">
    <property type="entry name" value="NanU"/>
    <property type="match status" value="1"/>
</dbReference>
<dbReference type="SUPFAM" id="SSF48452">
    <property type="entry name" value="TPR-like"/>
    <property type="match status" value="1"/>
</dbReference>
<protein>
    <submittedName>
        <fullName evidence="8">SusD family outer membrane lipoprotein NanU</fullName>
    </submittedName>
</protein>
<evidence type="ECO:0000256" key="3">
    <source>
        <dbReference type="ARBA" id="ARBA00022729"/>
    </source>
</evidence>
<evidence type="ECO:0000313" key="8">
    <source>
        <dbReference type="EMBL" id="MBD8001813.1"/>
    </source>
</evidence>
<accession>A0ABR8VAP4</accession>
<dbReference type="Pfam" id="PF07980">
    <property type="entry name" value="SusD_RagB"/>
    <property type="match status" value="1"/>
</dbReference>
<dbReference type="CDD" id="cd08977">
    <property type="entry name" value="SusD"/>
    <property type="match status" value="1"/>
</dbReference>
<dbReference type="Proteomes" id="UP000616346">
    <property type="component" value="Unassembled WGS sequence"/>
</dbReference>
<dbReference type="Pfam" id="PF14322">
    <property type="entry name" value="SusD-like_3"/>
    <property type="match status" value="1"/>
</dbReference>
<feature type="domain" description="SusD-like N-terminal" evidence="7">
    <location>
        <begin position="61"/>
        <end position="215"/>
    </location>
</feature>
<keyword evidence="8" id="KW-0449">Lipoprotein</keyword>
<comment type="subcellular location">
    <subcellularLocation>
        <location evidence="1">Cell outer membrane</location>
    </subcellularLocation>
</comment>
<evidence type="ECO:0000313" key="9">
    <source>
        <dbReference type="Proteomes" id="UP000616346"/>
    </source>
</evidence>
<dbReference type="RefSeq" id="WP_191709940.1">
    <property type="nucleotide sequence ID" value="NZ_JACSPQ010000002.1"/>
</dbReference>
<sequence>MKKIFNYILAGCIATSFSGCLDMEPVSSITDANYWQDAAQFEAFNVGLHGLLRERTYTIFELGEPRADIYNTNPFTGEATQGVERMIDNTLNAANPVISNYGEFYTIINQLNLMISHTESTGLLADNVRSYYLGQAYGLRAYVYFHLLRSWGDVILHLDYTEGTSVNIGNMSKAASPATEVMTQIKNDIQSSEDAFGDDYSFKNGKCYWSKAATMMLKGEVYLWSGRHMGGGNTDYTTAKNALESVKNANVTLQSNFSRVFAYDNKENSEIIFTIHNGRNEYTMWNDQYRLNMVMNQNFFASYCDENGTPLSQTDMSDMNGLIRYQVEQELYTKLFRDGDTRKGYSIKGIYQQNENTKEITFSAPIPYKFQGVLLEGDATRSWLDDYPIYRYADCLLALAEAKAFLGEDITAEINEVRKRAYGTEYFNAHRAEVAYPNDTDAAFYTNNRFVGSDADPLEAILKERMREFLFEGKRWYDIRLMGDEYATKYSNANASRLLWPIDENTLGENEALKQTPGYEN</sequence>
<dbReference type="EMBL" id="JACSPQ010000002">
    <property type="protein sequence ID" value="MBD8001813.1"/>
    <property type="molecule type" value="Genomic_DNA"/>
</dbReference>
<dbReference type="InterPro" id="IPR012944">
    <property type="entry name" value="SusD_RagB_dom"/>
</dbReference>
<dbReference type="InterPro" id="IPR011990">
    <property type="entry name" value="TPR-like_helical_dom_sf"/>
</dbReference>
<name>A0ABR8VAP4_9BACT</name>
<keyword evidence="5" id="KW-0998">Cell outer membrane</keyword>